<feature type="domain" description="2EXR" evidence="1">
    <location>
        <begin position="4"/>
        <end position="99"/>
    </location>
</feature>
<organism evidence="2 3">
    <name type="scientific">Metarhizium anisopliae (strain ARSEF 549)</name>
    <dbReference type="NCBI Taxonomy" id="3151832"/>
    <lineage>
        <taxon>Eukaryota</taxon>
        <taxon>Fungi</taxon>
        <taxon>Dikarya</taxon>
        <taxon>Ascomycota</taxon>
        <taxon>Pezizomycotina</taxon>
        <taxon>Sordariomycetes</taxon>
        <taxon>Hypocreomycetidae</taxon>
        <taxon>Hypocreales</taxon>
        <taxon>Clavicipitaceae</taxon>
        <taxon>Metarhizium</taxon>
    </lineage>
</organism>
<sequence length="216" mass="25430">MATFHPFPRLPFELRAMVWALAAEPRTVEISFDYGGGINPQVLQSDFTKAMYYLVSSTPVPAVLHTCRESRKQSPYEKLFYCQETEPCYVWVNFDLDMFIGIGDVYFLFHNRSRVRRLKLDIQYKCWDPEDFEDWQFENLVEFHVVVHDLRECATFWDVDFLPSKQGNFVFIDGKTGKMMNSCDLDDMVRRLLIMTRSYLSYDHETDDEGPSPLPV</sequence>
<dbReference type="PANTHER" id="PTHR35910">
    <property type="entry name" value="2EXR DOMAIN-CONTAINING PROTEIN"/>
    <property type="match status" value="1"/>
</dbReference>
<protein>
    <recommendedName>
        <fullName evidence="1">2EXR domain-containing protein</fullName>
    </recommendedName>
</protein>
<accession>A0A0B4GR19</accession>
<dbReference type="AlphaFoldDB" id="A0A0B4GR19"/>
<dbReference type="PANTHER" id="PTHR35910:SF1">
    <property type="entry name" value="2EXR DOMAIN-CONTAINING PROTEIN"/>
    <property type="match status" value="1"/>
</dbReference>
<reference evidence="2 3" key="1">
    <citation type="journal article" date="2014" name="Proc. Natl. Acad. Sci. U.S.A.">
        <title>Trajectory and genomic determinants of fungal-pathogen speciation and host adaptation.</title>
        <authorList>
            <person name="Hu X."/>
            <person name="Xiao G."/>
            <person name="Zheng P."/>
            <person name="Shang Y."/>
            <person name="Su Y."/>
            <person name="Zhang X."/>
            <person name="Liu X."/>
            <person name="Zhan S."/>
            <person name="St Leger R.J."/>
            <person name="Wang C."/>
        </authorList>
    </citation>
    <scope>NUCLEOTIDE SEQUENCE [LARGE SCALE GENOMIC DNA]</scope>
    <source>
        <strain evidence="2 3">ARSEF 549</strain>
    </source>
</reference>
<evidence type="ECO:0000313" key="3">
    <source>
        <dbReference type="Proteomes" id="UP000031186"/>
    </source>
</evidence>
<evidence type="ECO:0000259" key="1">
    <source>
        <dbReference type="Pfam" id="PF20150"/>
    </source>
</evidence>
<name>A0A0B4GR19_METAF</name>
<proteinExistence type="predicted"/>
<dbReference type="HOGENOM" id="CLU_071377_3_0_1"/>
<dbReference type="Pfam" id="PF20150">
    <property type="entry name" value="2EXR"/>
    <property type="match status" value="1"/>
</dbReference>
<keyword evidence="3" id="KW-1185">Reference proteome</keyword>
<dbReference type="OrthoDB" id="4937432at2759"/>
<gene>
    <name evidence="2" type="ORF">MAN_00143</name>
</gene>
<dbReference type="VEuPathDB" id="FungiDB:MAN_00143"/>
<feature type="non-terminal residue" evidence="2">
    <location>
        <position position="1"/>
    </location>
</feature>
<evidence type="ECO:0000313" key="2">
    <source>
        <dbReference type="EMBL" id="KID70544.1"/>
    </source>
</evidence>
<dbReference type="Proteomes" id="UP000031186">
    <property type="component" value="Unassembled WGS sequence"/>
</dbReference>
<dbReference type="InterPro" id="IPR045518">
    <property type="entry name" value="2EXR"/>
</dbReference>
<dbReference type="EMBL" id="AZNF01000001">
    <property type="protein sequence ID" value="KID70544.1"/>
    <property type="molecule type" value="Genomic_DNA"/>
</dbReference>
<comment type="caution">
    <text evidence="2">The sequence shown here is derived from an EMBL/GenBank/DDBJ whole genome shotgun (WGS) entry which is preliminary data.</text>
</comment>